<dbReference type="Gene3D" id="3.40.630.30">
    <property type="match status" value="1"/>
</dbReference>
<dbReference type="InterPro" id="IPR016181">
    <property type="entry name" value="Acyl_CoA_acyltransferase"/>
</dbReference>
<evidence type="ECO:0000313" key="3">
    <source>
        <dbReference type="Proteomes" id="UP000044071"/>
    </source>
</evidence>
<sequence>MNILETERLILRTFVVGDLDDMTAINQDPKVCEYLPQIGNREETTALINRMVIPPKNK</sequence>
<evidence type="ECO:0000313" key="2">
    <source>
        <dbReference type="EMBL" id="CDZ77330.1"/>
    </source>
</evidence>
<name>A0A078KS83_9GAMM</name>
<dbReference type="RefSeq" id="WP_141650445.1">
    <property type="nucleotide sequence ID" value="NZ_CCVW01000002.1"/>
</dbReference>
<dbReference type="eggNOG" id="COG1670">
    <property type="taxonomic scope" value="Bacteria"/>
</dbReference>
<dbReference type="STRING" id="1034943.BN59_01613"/>
<evidence type="ECO:0000259" key="1">
    <source>
        <dbReference type="Pfam" id="PF13302"/>
    </source>
</evidence>
<protein>
    <recommendedName>
        <fullName evidence="1">N-acetyltransferase domain-containing protein</fullName>
    </recommendedName>
</protein>
<organism evidence="2 3">
    <name type="scientific">Legionella massiliensis</name>
    <dbReference type="NCBI Taxonomy" id="1034943"/>
    <lineage>
        <taxon>Bacteria</taxon>
        <taxon>Pseudomonadati</taxon>
        <taxon>Pseudomonadota</taxon>
        <taxon>Gammaproteobacteria</taxon>
        <taxon>Legionellales</taxon>
        <taxon>Legionellaceae</taxon>
        <taxon>Legionella</taxon>
    </lineage>
</organism>
<dbReference type="EMBL" id="CCSB01000002">
    <property type="protein sequence ID" value="CDZ77330.1"/>
    <property type="molecule type" value="Genomic_DNA"/>
</dbReference>
<dbReference type="SUPFAM" id="SSF55729">
    <property type="entry name" value="Acyl-CoA N-acyltransferases (Nat)"/>
    <property type="match status" value="1"/>
</dbReference>
<feature type="domain" description="N-acetyltransferase" evidence="1">
    <location>
        <begin position="8"/>
        <end position="51"/>
    </location>
</feature>
<proteinExistence type="predicted"/>
<keyword evidence="3" id="KW-1185">Reference proteome</keyword>
<dbReference type="InterPro" id="IPR000182">
    <property type="entry name" value="GNAT_dom"/>
</dbReference>
<dbReference type="Proteomes" id="UP000044071">
    <property type="component" value="Unassembled WGS sequence"/>
</dbReference>
<dbReference type="Pfam" id="PF13302">
    <property type="entry name" value="Acetyltransf_3"/>
    <property type="match status" value="1"/>
</dbReference>
<reference evidence="2 3" key="1">
    <citation type="submission" date="2014-06" db="EMBL/GenBank/DDBJ databases">
        <authorList>
            <person name="Urmite Genomes Urmite Genomes"/>
        </authorList>
    </citation>
    <scope>NUCLEOTIDE SEQUENCE [LARGE SCALE GENOMIC DNA]</scope>
</reference>
<dbReference type="GO" id="GO:0016747">
    <property type="term" value="F:acyltransferase activity, transferring groups other than amino-acyl groups"/>
    <property type="evidence" value="ECO:0007669"/>
    <property type="project" value="InterPro"/>
</dbReference>
<gene>
    <name evidence="2" type="ORF">BN59_01613</name>
</gene>
<accession>A0A078KS83</accession>
<dbReference type="AlphaFoldDB" id="A0A078KS83"/>